<proteinExistence type="inferred from homology"/>
<feature type="domain" description="Partial AB-hydrolase lipase" evidence="3">
    <location>
        <begin position="62"/>
        <end position="117"/>
    </location>
</feature>
<comment type="similarity">
    <text evidence="1">Belongs to the AB hydrolase superfamily. Lipase family.</text>
</comment>
<keyword evidence="4" id="KW-1185">Reference proteome</keyword>
<keyword evidence="2" id="KW-0732">Signal</keyword>
<dbReference type="PaxDb" id="121845-A0A3Q0ITP8"/>
<dbReference type="InterPro" id="IPR006693">
    <property type="entry name" value="AB_hydrolase_lipase"/>
</dbReference>
<name>A0A3Q0ITP8_DIACI</name>
<dbReference type="PIRSF" id="PIRSF000862">
    <property type="entry name" value="Steryl_ester_lip"/>
    <property type="match status" value="1"/>
</dbReference>
<dbReference type="STRING" id="121845.A0A3Q0ITP8"/>
<evidence type="ECO:0000313" key="5">
    <source>
        <dbReference type="RefSeq" id="XP_026679646.1"/>
    </source>
</evidence>
<dbReference type="KEGG" id="dci:103509551"/>
<protein>
    <submittedName>
        <fullName evidence="5">Lipase 1</fullName>
    </submittedName>
</protein>
<dbReference type="Proteomes" id="UP000079169">
    <property type="component" value="Unplaced"/>
</dbReference>
<dbReference type="GeneID" id="103509551"/>
<dbReference type="RefSeq" id="XP_026679646.1">
    <property type="nucleotide sequence ID" value="XM_026823845.1"/>
</dbReference>
<dbReference type="GO" id="GO:0016788">
    <property type="term" value="F:hydrolase activity, acting on ester bonds"/>
    <property type="evidence" value="ECO:0007669"/>
    <property type="project" value="InterPro"/>
</dbReference>
<dbReference type="SUPFAM" id="SSF53474">
    <property type="entry name" value="alpha/beta-Hydrolases"/>
    <property type="match status" value="1"/>
</dbReference>
<accession>A0A3Q0ITP8</accession>
<evidence type="ECO:0000256" key="2">
    <source>
        <dbReference type="SAM" id="SignalP"/>
    </source>
</evidence>
<evidence type="ECO:0000313" key="4">
    <source>
        <dbReference type="Proteomes" id="UP000079169"/>
    </source>
</evidence>
<dbReference type="Pfam" id="PF04083">
    <property type="entry name" value="Abhydro_lipase"/>
    <property type="match status" value="1"/>
</dbReference>
<evidence type="ECO:0000256" key="1">
    <source>
        <dbReference type="ARBA" id="ARBA00010701"/>
    </source>
</evidence>
<organism evidence="4 5">
    <name type="scientific">Diaphorina citri</name>
    <name type="common">Asian citrus psyllid</name>
    <dbReference type="NCBI Taxonomy" id="121845"/>
    <lineage>
        <taxon>Eukaryota</taxon>
        <taxon>Metazoa</taxon>
        <taxon>Ecdysozoa</taxon>
        <taxon>Arthropoda</taxon>
        <taxon>Hexapoda</taxon>
        <taxon>Insecta</taxon>
        <taxon>Pterygota</taxon>
        <taxon>Neoptera</taxon>
        <taxon>Paraneoptera</taxon>
        <taxon>Hemiptera</taxon>
        <taxon>Sternorrhyncha</taxon>
        <taxon>Psylloidea</taxon>
        <taxon>Psyllidae</taxon>
        <taxon>Diaphorininae</taxon>
        <taxon>Diaphorina</taxon>
    </lineage>
</organism>
<feature type="signal peptide" evidence="2">
    <location>
        <begin position="1"/>
        <end position="23"/>
    </location>
</feature>
<dbReference type="InterPro" id="IPR025483">
    <property type="entry name" value="Lipase_euk"/>
</dbReference>
<dbReference type="PANTHER" id="PTHR11005">
    <property type="entry name" value="LYSOSOMAL ACID LIPASE-RELATED"/>
    <property type="match status" value="1"/>
</dbReference>
<reference evidence="5" key="1">
    <citation type="submission" date="2025-08" db="UniProtKB">
        <authorList>
            <consortium name="RefSeq"/>
        </authorList>
    </citation>
    <scope>IDENTIFICATION</scope>
</reference>
<dbReference type="AlphaFoldDB" id="A0A3Q0ITP8"/>
<dbReference type="Gene3D" id="3.40.50.1820">
    <property type="entry name" value="alpha/beta hydrolase"/>
    <property type="match status" value="2"/>
</dbReference>
<dbReference type="GO" id="GO:0006629">
    <property type="term" value="P:lipid metabolic process"/>
    <property type="evidence" value="ECO:0007669"/>
    <property type="project" value="InterPro"/>
</dbReference>
<sequence>MFKSLRKISFISVMLLTIRVSNVQPQQQSLYPSRNIISSIIERFLYNESENIIDINVQLINTTELLRKWGLSSETHRTKTQDGYTLTMHRIVPKYANSPPVLLQHGLCLASDSWILRGQEDLAIILHNNGYDVWMGNKFDKNVTGKRYPLNIKYTYMFLSSKRSVNVCIAGMLVLSLLPSNEEVTGKRYPLNIKYTYMFLSSKSNRSDKMRIDTSNPWRFNFIDTFASWHEHGLYDVPAMIDYILSVTRRPTLSYIGHSMGTTMFYVMASMRPEYNRKINLQISLAPVAYVSRMKSYPLVFKHFADNIKYITKVLRKNRKYEILERRLANPIAIICKDPTLRPICYQAAFLIIGPDLYQMPDENIITAILTHFPAGTSFKNVIHYLQNIKALDFQGYDYGHFENMRRYGNFFSPRYNLSAITAPVALFYSNNDYLSHPAVRMKTTFIISFLPITLQ</sequence>
<evidence type="ECO:0000259" key="3">
    <source>
        <dbReference type="Pfam" id="PF04083"/>
    </source>
</evidence>
<gene>
    <name evidence="5" type="primary">LOC103509551</name>
</gene>
<feature type="chain" id="PRO_5018198360" evidence="2">
    <location>
        <begin position="24"/>
        <end position="456"/>
    </location>
</feature>
<dbReference type="InterPro" id="IPR029058">
    <property type="entry name" value="AB_hydrolase_fold"/>
</dbReference>